<dbReference type="InterPro" id="IPR050572">
    <property type="entry name" value="Fe-S_Ferredoxin"/>
</dbReference>
<protein>
    <recommendedName>
        <fullName evidence="6">Ferredoxin-type protein NapF</fullName>
    </recommendedName>
</protein>
<evidence type="ECO:0000256" key="3">
    <source>
        <dbReference type="ARBA" id="ARBA00022737"/>
    </source>
</evidence>
<feature type="binding site" evidence="6">
    <location>
        <position position="35"/>
    </location>
    <ligand>
        <name>[4Fe-4S] cluster</name>
        <dbReference type="ChEBI" id="CHEBI:49883"/>
        <label>1</label>
    </ligand>
</feature>
<comment type="function">
    <text evidence="6">Could be involved in the maturation of NapA, the catalytic subunit of the periplasmic nitrate reductase, before its export into the periplasm.</text>
</comment>
<dbReference type="GO" id="GO:0005737">
    <property type="term" value="C:cytoplasm"/>
    <property type="evidence" value="ECO:0007669"/>
    <property type="project" value="UniProtKB-SubCell"/>
</dbReference>
<name>A0A1L0C379_9GAMM</name>
<dbReference type="NCBIfam" id="TIGR00402">
    <property type="entry name" value="napF"/>
    <property type="match status" value="1"/>
</dbReference>
<dbReference type="InterPro" id="IPR017900">
    <property type="entry name" value="4Fe4S_Fe_S_CS"/>
</dbReference>
<dbReference type="EMBL" id="FPLD01000113">
    <property type="protein sequence ID" value="SGZ14688.1"/>
    <property type="molecule type" value="Genomic_DNA"/>
</dbReference>
<feature type="binding site" evidence="6">
    <location>
        <position position="41"/>
    </location>
    <ligand>
        <name>[4Fe-4S] cluster</name>
        <dbReference type="ChEBI" id="CHEBI:49883"/>
        <label>1</label>
    </ligand>
</feature>
<keyword evidence="1 6" id="KW-0004">4Fe-4S</keyword>
<keyword evidence="4 6" id="KW-0408">Iron</keyword>
<feature type="domain" description="4Fe-4S ferredoxin-type" evidence="7">
    <location>
        <begin position="130"/>
        <end position="159"/>
    </location>
</feature>
<dbReference type="GO" id="GO:0051539">
    <property type="term" value="F:4 iron, 4 sulfur cluster binding"/>
    <property type="evidence" value="ECO:0007669"/>
    <property type="project" value="UniProtKB-UniRule"/>
</dbReference>
<evidence type="ECO:0000313" key="9">
    <source>
        <dbReference type="Proteomes" id="UP000183794"/>
    </source>
</evidence>
<dbReference type="InterPro" id="IPR017896">
    <property type="entry name" value="4Fe4S_Fe-S-bd"/>
</dbReference>
<dbReference type="SUPFAM" id="SSF54862">
    <property type="entry name" value="4Fe-4S ferredoxins"/>
    <property type="match status" value="1"/>
</dbReference>
<reference evidence="8 9" key="1">
    <citation type="submission" date="2016-11" db="EMBL/GenBank/DDBJ databases">
        <authorList>
            <person name="Jaros S."/>
            <person name="Januszkiewicz K."/>
            <person name="Wedrychowicz H."/>
        </authorList>
    </citation>
    <scope>NUCLEOTIDE SEQUENCE [LARGE SCALE GENOMIC DNA]</scope>
    <source>
        <strain evidence="8">NVI 5450</strain>
    </source>
</reference>
<organism evidence="8 9">
    <name type="scientific">Moritella viscosa</name>
    <dbReference type="NCBI Taxonomy" id="80854"/>
    <lineage>
        <taxon>Bacteria</taxon>
        <taxon>Pseudomonadati</taxon>
        <taxon>Pseudomonadota</taxon>
        <taxon>Gammaproteobacteria</taxon>
        <taxon>Alteromonadales</taxon>
        <taxon>Moritellaceae</taxon>
        <taxon>Moritella</taxon>
    </lineage>
</organism>
<dbReference type="Proteomes" id="UP000183794">
    <property type="component" value="Unassembled WGS sequence"/>
</dbReference>
<dbReference type="Gene3D" id="3.30.70.20">
    <property type="match status" value="2"/>
</dbReference>
<dbReference type="InterPro" id="IPR004496">
    <property type="entry name" value="NapF"/>
</dbReference>
<sequence length="160" mass="17744">MSINLARRSLFRRKEQDNVIRLPWLKADLEFTDKCTRCGDCTAACPEQIIIVGDGGFPEIDFSVSECNFCKECVNHCKEDLFDLNQSQAWVNKAVVSDKCLNIESVYCRSCAESCESEALAFNFINTTFVSPDVLFDDCNGCGACVSICPVSAITVSPNR</sequence>
<feature type="binding site" evidence="6">
    <location>
        <position position="77"/>
    </location>
    <ligand>
        <name>[4Fe-4S] cluster</name>
        <dbReference type="ChEBI" id="CHEBI:49883"/>
        <label>2</label>
    </ligand>
</feature>
<comment type="subunit">
    <text evidence="6">Interacts with the cytoplasmic NapA precursor.</text>
</comment>
<feature type="binding site" evidence="6">
    <location>
        <position position="38"/>
    </location>
    <ligand>
        <name>[4Fe-4S] cluster</name>
        <dbReference type="ChEBI" id="CHEBI:49883"/>
        <label>1</label>
    </ligand>
</feature>
<dbReference type="RefSeq" id="WP_075497952.1">
    <property type="nucleotide sequence ID" value="NZ_CAWRBC010000023.1"/>
</dbReference>
<evidence type="ECO:0000256" key="6">
    <source>
        <dbReference type="HAMAP-Rule" id="MF_02201"/>
    </source>
</evidence>
<evidence type="ECO:0000256" key="5">
    <source>
        <dbReference type="ARBA" id="ARBA00023014"/>
    </source>
</evidence>
<keyword evidence="2 6" id="KW-0479">Metal-binding</keyword>
<dbReference type="AlphaFoldDB" id="A0A1L0C379"/>
<feature type="binding site" evidence="6">
    <location>
        <position position="70"/>
    </location>
    <ligand>
        <name>[4Fe-4S] cluster</name>
        <dbReference type="ChEBI" id="CHEBI:49883"/>
        <label>2</label>
    </ligand>
</feature>
<feature type="domain" description="4Fe-4S ferredoxin-type" evidence="7">
    <location>
        <begin position="56"/>
        <end position="87"/>
    </location>
</feature>
<feature type="domain" description="4Fe-4S ferredoxin-type" evidence="7">
    <location>
        <begin position="25"/>
        <end position="55"/>
    </location>
</feature>
<feature type="binding site" evidence="6">
    <location>
        <position position="142"/>
    </location>
    <ligand>
        <name>[4Fe-4S] cluster</name>
        <dbReference type="ChEBI" id="CHEBI:49883"/>
        <label>3</label>
    </ligand>
</feature>
<feature type="binding site" evidence="6">
    <location>
        <position position="149"/>
    </location>
    <ligand>
        <name>[4Fe-4S] cluster</name>
        <dbReference type="ChEBI" id="CHEBI:49883"/>
        <label>3</label>
    </ligand>
</feature>
<dbReference type="GO" id="GO:0046872">
    <property type="term" value="F:metal ion binding"/>
    <property type="evidence" value="ECO:0007669"/>
    <property type="project" value="UniProtKB-KW"/>
</dbReference>
<evidence type="ECO:0000256" key="1">
    <source>
        <dbReference type="ARBA" id="ARBA00022485"/>
    </source>
</evidence>
<evidence type="ECO:0000256" key="2">
    <source>
        <dbReference type="ARBA" id="ARBA00022723"/>
    </source>
</evidence>
<keyword evidence="3 6" id="KW-0677">Repeat</keyword>
<feature type="binding site" evidence="6">
    <location>
        <position position="73"/>
    </location>
    <ligand>
        <name>[4Fe-4S] cluster</name>
        <dbReference type="ChEBI" id="CHEBI:49883"/>
        <label>2</label>
    </ligand>
</feature>
<keyword evidence="6" id="KW-0963">Cytoplasm</keyword>
<dbReference type="PROSITE" id="PS00198">
    <property type="entry name" value="4FE4S_FER_1"/>
    <property type="match status" value="2"/>
</dbReference>
<comment type="cofactor">
    <cofactor evidence="6">
        <name>[4Fe-4S] cluster</name>
        <dbReference type="ChEBI" id="CHEBI:49883"/>
    </cofactor>
</comment>
<comment type="subcellular location">
    <subcellularLocation>
        <location evidence="6">Cytoplasm</location>
    </subcellularLocation>
</comment>
<dbReference type="Pfam" id="PF12838">
    <property type="entry name" value="Fer4_7"/>
    <property type="match status" value="1"/>
</dbReference>
<comment type="similarity">
    <text evidence="6">Belongs to the NapF family.</text>
</comment>
<dbReference type="PANTHER" id="PTHR43687:SF1">
    <property type="entry name" value="FERREDOXIN III"/>
    <property type="match status" value="1"/>
</dbReference>
<dbReference type="OrthoDB" id="9808559at2"/>
<keyword evidence="5 6" id="KW-0411">Iron-sulfur</keyword>
<dbReference type="Pfam" id="PF00037">
    <property type="entry name" value="Fer4"/>
    <property type="match status" value="1"/>
</dbReference>
<dbReference type="PANTHER" id="PTHR43687">
    <property type="entry name" value="ADENYLYLSULFATE REDUCTASE, BETA SUBUNIT"/>
    <property type="match status" value="1"/>
</dbReference>
<feature type="binding site" evidence="6">
    <location>
        <position position="139"/>
    </location>
    <ligand>
        <name>[4Fe-4S] cluster</name>
        <dbReference type="ChEBI" id="CHEBI:49883"/>
        <label>3</label>
    </ligand>
</feature>
<evidence type="ECO:0000256" key="4">
    <source>
        <dbReference type="ARBA" id="ARBA00023004"/>
    </source>
</evidence>
<dbReference type="CDD" id="cd10564">
    <property type="entry name" value="NapF_like"/>
    <property type="match status" value="1"/>
</dbReference>
<feature type="binding site" evidence="6">
    <location>
        <position position="45"/>
    </location>
    <ligand>
        <name>[4Fe-4S] cluster</name>
        <dbReference type="ChEBI" id="CHEBI:49883"/>
        <label>1</label>
    </ligand>
</feature>
<evidence type="ECO:0000313" key="8">
    <source>
        <dbReference type="EMBL" id="SGZ14688.1"/>
    </source>
</evidence>
<dbReference type="HAMAP" id="MF_02201">
    <property type="entry name" value="NapF"/>
    <property type="match status" value="1"/>
</dbReference>
<accession>A0A1L0C379</accession>
<proteinExistence type="inferred from homology"/>
<dbReference type="PROSITE" id="PS51379">
    <property type="entry name" value="4FE4S_FER_2"/>
    <property type="match status" value="3"/>
</dbReference>
<feature type="binding site" evidence="6">
    <location>
        <position position="67"/>
    </location>
    <ligand>
        <name>[4Fe-4S] cluster</name>
        <dbReference type="ChEBI" id="CHEBI:49883"/>
        <label>2</label>
    </ligand>
</feature>
<feature type="binding site" evidence="6">
    <location>
        <position position="145"/>
    </location>
    <ligand>
        <name>[4Fe-4S] cluster</name>
        <dbReference type="ChEBI" id="CHEBI:49883"/>
        <label>3</label>
    </ligand>
</feature>
<evidence type="ECO:0000259" key="7">
    <source>
        <dbReference type="PROSITE" id="PS51379"/>
    </source>
</evidence>
<gene>
    <name evidence="6" type="primary">napF</name>
    <name evidence="8" type="ORF">NVI5450_4091</name>
</gene>